<organism evidence="3 4">
    <name type="scientific">Toxocara canis</name>
    <name type="common">Canine roundworm</name>
    <dbReference type="NCBI Taxonomy" id="6265"/>
    <lineage>
        <taxon>Eukaryota</taxon>
        <taxon>Metazoa</taxon>
        <taxon>Ecdysozoa</taxon>
        <taxon>Nematoda</taxon>
        <taxon>Chromadorea</taxon>
        <taxon>Rhabditida</taxon>
        <taxon>Spirurina</taxon>
        <taxon>Ascaridomorpha</taxon>
        <taxon>Ascaridoidea</taxon>
        <taxon>Toxocaridae</taxon>
        <taxon>Toxocara</taxon>
    </lineage>
</organism>
<evidence type="ECO:0000256" key="1">
    <source>
        <dbReference type="SAM" id="Phobius"/>
    </source>
</evidence>
<proteinExistence type="predicted"/>
<keyword evidence="1" id="KW-1133">Transmembrane helix</keyword>
<dbReference type="Pfam" id="PF20655">
    <property type="entry name" value="Vps52_C"/>
    <property type="match status" value="1"/>
</dbReference>
<dbReference type="WBParaSite" id="TCNE_0000506101-mRNA-1">
    <property type="protein sequence ID" value="TCNE_0000506101-mRNA-1"/>
    <property type="gene ID" value="TCNE_0000506101"/>
</dbReference>
<evidence type="ECO:0000259" key="2">
    <source>
        <dbReference type="Pfam" id="PF20655"/>
    </source>
</evidence>
<sequence>LSDAATKDDLLGAEDAVKATGFFSSKPQVRNRATVFSLGTRESLLSFDFLAPLIVPHAAQQANERVSAFTLFFFGFVFLNQAFIQLSLFSGLI</sequence>
<reference evidence="4" key="1">
    <citation type="submission" date="2016-06" db="UniProtKB">
        <authorList>
            <consortium name="WormBaseParasite"/>
        </authorList>
    </citation>
    <scope>IDENTIFICATION</scope>
</reference>
<feature type="domain" description="Vps52 C-terminal" evidence="2">
    <location>
        <begin position="3"/>
        <end position="71"/>
    </location>
</feature>
<keyword evidence="3" id="KW-1185">Reference proteome</keyword>
<evidence type="ECO:0000313" key="3">
    <source>
        <dbReference type="Proteomes" id="UP000050794"/>
    </source>
</evidence>
<accession>A0A183U991</accession>
<dbReference type="AlphaFoldDB" id="A0A183U991"/>
<dbReference type="InterPro" id="IPR048361">
    <property type="entry name" value="Vps52_C"/>
</dbReference>
<keyword evidence="1" id="KW-0812">Transmembrane</keyword>
<dbReference type="Proteomes" id="UP000050794">
    <property type="component" value="Unassembled WGS sequence"/>
</dbReference>
<feature type="transmembrane region" description="Helical" evidence="1">
    <location>
        <begin position="66"/>
        <end position="89"/>
    </location>
</feature>
<keyword evidence="1" id="KW-0472">Membrane</keyword>
<evidence type="ECO:0000313" key="4">
    <source>
        <dbReference type="WBParaSite" id="TCNE_0000506101-mRNA-1"/>
    </source>
</evidence>
<name>A0A183U991_TOXCA</name>
<protein>
    <submittedName>
        <fullName evidence="4">Vacuolar protein sorting-associated protein 52 homolog</fullName>
    </submittedName>
</protein>